<reference evidence="12" key="1">
    <citation type="submission" date="2025-08" db="UniProtKB">
        <authorList>
            <consortium name="RefSeq"/>
        </authorList>
    </citation>
    <scope>IDENTIFICATION</scope>
</reference>
<proteinExistence type="inferred from homology"/>
<evidence type="ECO:0000256" key="8">
    <source>
        <dbReference type="SAM" id="SignalP"/>
    </source>
</evidence>
<dbReference type="PANTHER" id="PTHR14319">
    <property type="entry name" value="FIVE-SPAN TRANSMEMBRANE PROTEIN M83"/>
    <property type="match status" value="1"/>
</dbReference>
<dbReference type="PROSITE" id="PS00022">
    <property type="entry name" value="EGF_1"/>
    <property type="match status" value="1"/>
</dbReference>
<evidence type="ECO:0000313" key="11">
    <source>
        <dbReference type="Proteomes" id="UP000515204"/>
    </source>
</evidence>
<dbReference type="PANTHER" id="PTHR14319:SF3">
    <property type="entry name" value="TRANSMEMBRANE PROTEIN-LIKE PROTEIN"/>
    <property type="match status" value="1"/>
</dbReference>
<feature type="signal peptide" evidence="8">
    <location>
        <begin position="1"/>
        <end position="21"/>
    </location>
</feature>
<evidence type="ECO:0000256" key="6">
    <source>
        <dbReference type="ARBA" id="ARBA00023136"/>
    </source>
</evidence>
<feature type="transmembrane region" description="Helical" evidence="7">
    <location>
        <begin position="563"/>
        <end position="588"/>
    </location>
</feature>
<keyword evidence="8" id="KW-0732">Signal</keyword>
<dbReference type="GeneID" id="106744077"/>
<feature type="transmembrane region" description="Helical" evidence="7">
    <location>
        <begin position="656"/>
        <end position="675"/>
    </location>
</feature>
<dbReference type="InterPro" id="IPR000742">
    <property type="entry name" value="EGF"/>
</dbReference>
<dbReference type="PROSITE" id="PS01186">
    <property type="entry name" value="EGF_2"/>
    <property type="match status" value="1"/>
</dbReference>
<dbReference type="Pfam" id="PF12036">
    <property type="entry name" value="DUF3522"/>
    <property type="match status" value="1"/>
</dbReference>
<evidence type="ECO:0000256" key="7">
    <source>
        <dbReference type="SAM" id="Phobius"/>
    </source>
</evidence>
<keyword evidence="4 7" id="KW-0812">Transmembrane</keyword>
<keyword evidence="11" id="KW-1185">Reference proteome</keyword>
<feature type="chain" id="PRO_5028100169" evidence="8">
    <location>
        <begin position="22"/>
        <end position="707"/>
    </location>
</feature>
<dbReference type="KEGG" id="dqu:106744077"/>
<keyword evidence="5 7" id="KW-1133">Transmembrane helix</keyword>
<comment type="similarity">
    <text evidence="2">Belongs to the TMEM8 family.</text>
</comment>
<keyword evidence="3" id="KW-1003">Cell membrane</keyword>
<dbReference type="InterPro" id="IPR021910">
    <property type="entry name" value="NGX6/PGAP6/MYMK"/>
</dbReference>
<feature type="transmembrane region" description="Helical" evidence="7">
    <location>
        <begin position="498"/>
        <end position="520"/>
    </location>
</feature>
<dbReference type="RefSeq" id="XP_014473987.1">
    <property type="nucleotide sequence ID" value="XM_014618501.1"/>
</dbReference>
<comment type="subcellular location">
    <subcellularLocation>
        <location evidence="1">Cell membrane</location>
        <topology evidence="1">Multi-pass membrane protein</topology>
    </subcellularLocation>
</comment>
<gene>
    <name evidence="12" type="primary">LOC106744077</name>
</gene>
<organism evidence="11 12">
    <name type="scientific">Dinoponera quadriceps</name>
    <name type="common">South American ant</name>
    <dbReference type="NCBI Taxonomy" id="609295"/>
    <lineage>
        <taxon>Eukaryota</taxon>
        <taxon>Metazoa</taxon>
        <taxon>Ecdysozoa</taxon>
        <taxon>Arthropoda</taxon>
        <taxon>Hexapoda</taxon>
        <taxon>Insecta</taxon>
        <taxon>Pterygota</taxon>
        <taxon>Neoptera</taxon>
        <taxon>Endopterygota</taxon>
        <taxon>Hymenoptera</taxon>
        <taxon>Apocrita</taxon>
        <taxon>Aculeata</taxon>
        <taxon>Formicoidea</taxon>
        <taxon>Formicidae</taxon>
        <taxon>Ponerinae</taxon>
        <taxon>Ponerini</taxon>
        <taxon>Dinoponera</taxon>
    </lineage>
</organism>
<evidence type="ECO:0000259" key="9">
    <source>
        <dbReference type="PROSITE" id="PS00022"/>
    </source>
</evidence>
<evidence type="ECO:0000256" key="2">
    <source>
        <dbReference type="ARBA" id="ARBA00005542"/>
    </source>
</evidence>
<evidence type="ECO:0000256" key="1">
    <source>
        <dbReference type="ARBA" id="ARBA00004651"/>
    </source>
</evidence>
<keyword evidence="6 7" id="KW-0472">Membrane</keyword>
<evidence type="ECO:0000256" key="3">
    <source>
        <dbReference type="ARBA" id="ARBA00022475"/>
    </source>
</evidence>
<evidence type="ECO:0000259" key="10">
    <source>
        <dbReference type="PROSITE" id="PS01186"/>
    </source>
</evidence>
<feature type="transmembrane region" description="Helical" evidence="7">
    <location>
        <begin position="617"/>
        <end position="636"/>
    </location>
</feature>
<sequence length="707" mass="78614">MRESILVILLTWTFMVHQGLCGRLKKIAQQPSNLLEDYSSYRHISIIHFNVPEHLVAVTFKFTAEEEKTGGIGKCLPRNVSLHLKTGSLPFVRPDGSKVAANLMKRRQRHYSLQMQSNGDEYTIKVEAPPAGDWYTIAFRSWTDPNDEQIKQQGLGASCETVLDSEMFVEMPAMTLLVNPGIEHEVQLNETSDSAIMQFLVPDVGFVEPSLLLNSSCGEDCNITVHITAGDNLANVLLNSTQTSLLFKPYAGSFHYVTLRLLSGNASNVIVRLINQTVFDQVTLVELTRKSFPEFFLFDYEHLRGNETKPQPFNITVDALSVFSFKIGRVYDVGGTVTLGFKLVDIDEKYKKNIILVACVSFGRYSNITSGGACERVHNVTTADVYVNSTGPAYVHVPFPEAGIWYVSMRAYCLEETTSDNDICHCGQTCLGGDAACDTCDCLSRCPVSVESIVASSPCIEGRCNDHGKCMHCMSSGFVFSTCLCTGGYRGFDCADDAYVLTHGGIILHLLTLTFSNLAFLGSIYVAIRREYFTEALSYAAVMFFSTFYHACEAGEDVYGVCIMRLSVLQFCDFFNALLAIWVTLVAMASLGPRLTAFCQIAGAIVLAMGAEMDRTALWVFLLPAVTGSAIIGLFWGYRCRRRQTIRYPSRPYRTIYFPAGLLLVALGLVSYAFLQTRKNYYLVHSLWHVCVAIGVILLLPKRQYMK</sequence>
<dbReference type="Proteomes" id="UP000515204">
    <property type="component" value="Unplaced"/>
</dbReference>
<evidence type="ECO:0000313" key="12">
    <source>
        <dbReference type="RefSeq" id="XP_014473987.1"/>
    </source>
</evidence>
<accession>A0A6P3X6T9</accession>
<dbReference type="AlphaFoldDB" id="A0A6P3X6T9"/>
<evidence type="ECO:0000256" key="5">
    <source>
        <dbReference type="ARBA" id="ARBA00022989"/>
    </source>
</evidence>
<feature type="transmembrane region" description="Helical" evidence="7">
    <location>
        <begin position="681"/>
        <end position="700"/>
    </location>
</feature>
<dbReference type="GO" id="GO:0005886">
    <property type="term" value="C:plasma membrane"/>
    <property type="evidence" value="ECO:0007669"/>
    <property type="project" value="UniProtKB-SubCell"/>
</dbReference>
<feature type="domain" description="EGF-like" evidence="9 10">
    <location>
        <begin position="483"/>
        <end position="494"/>
    </location>
</feature>
<protein>
    <submittedName>
        <fullName evidence="12">Transmembrane protein 8B-like isoform X1</fullName>
    </submittedName>
</protein>
<evidence type="ECO:0000256" key="4">
    <source>
        <dbReference type="ARBA" id="ARBA00022692"/>
    </source>
</evidence>
<name>A0A6P3X6T9_DINQU</name>
<dbReference type="OrthoDB" id="69646at2759"/>